<proteinExistence type="predicted"/>
<comment type="caution">
    <text evidence="4">The sequence shown here is derived from an EMBL/GenBank/DDBJ whole genome shotgun (WGS) entry which is preliminary data.</text>
</comment>
<dbReference type="Proteomes" id="UP000050443">
    <property type="component" value="Unassembled WGS sequence"/>
</dbReference>
<dbReference type="RefSeq" id="WP_055092903.1">
    <property type="nucleotide sequence ID" value="NZ_JRLF01000006.1"/>
</dbReference>
<evidence type="ECO:0000259" key="3">
    <source>
        <dbReference type="Pfam" id="PF18962"/>
    </source>
</evidence>
<organism evidence="4 5">
    <name type="scientific">Flavobacterium aquidurense</name>
    <dbReference type="NCBI Taxonomy" id="362413"/>
    <lineage>
        <taxon>Bacteria</taxon>
        <taxon>Pseudomonadati</taxon>
        <taxon>Bacteroidota</taxon>
        <taxon>Flavobacteriia</taxon>
        <taxon>Flavobacteriales</taxon>
        <taxon>Flavobacteriaceae</taxon>
        <taxon>Flavobacterium</taxon>
    </lineage>
</organism>
<dbReference type="InterPro" id="IPR026444">
    <property type="entry name" value="Secre_tail"/>
</dbReference>
<dbReference type="Pfam" id="PF18962">
    <property type="entry name" value="Por_Secre_tail"/>
    <property type="match status" value="1"/>
</dbReference>
<feature type="domain" description="Secretion system C-terminal sorting" evidence="3">
    <location>
        <begin position="536"/>
        <end position="598"/>
    </location>
</feature>
<accession>A0A0Q0SD38</accession>
<dbReference type="PATRIC" id="fig|362413.3.peg.3713"/>
<protein>
    <submittedName>
        <fullName evidence="4">Por secretion system C-terminal sorting domain-containing protein</fullName>
    </submittedName>
</protein>
<dbReference type="STRING" id="362413.RC62_3788"/>
<dbReference type="AlphaFoldDB" id="A0A0Q0SD38"/>
<evidence type="ECO:0000256" key="2">
    <source>
        <dbReference type="SAM" id="MobiDB-lite"/>
    </source>
</evidence>
<keyword evidence="1" id="KW-0732">Signal</keyword>
<evidence type="ECO:0000313" key="5">
    <source>
        <dbReference type="Proteomes" id="UP000050443"/>
    </source>
</evidence>
<feature type="region of interest" description="Disordered" evidence="2">
    <location>
        <begin position="342"/>
        <end position="361"/>
    </location>
</feature>
<dbReference type="EMBL" id="JRLF01000006">
    <property type="protein sequence ID" value="KQB42781.1"/>
    <property type="molecule type" value="Genomic_DNA"/>
</dbReference>
<evidence type="ECO:0000313" key="4">
    <source>
        <dbReference type="EMBL" id="KQB42781.1"/>
    </source>
</evidence>
<name>A0A0Q0SD38_9FLAO</name>
<evidence type="ECO:0000256" key="1">
    <source>
        <dbReference type="ARBA" id="ARBA00022729"/>
    </source>
</evidence>
<dbReference type="NCBIfam" id="TIGR04183">
    <property type="entry name" value="Por_Secre_tail"/>
    <property type="match status" value="1"/>
</dbReference>
<reference evidence="4 5" key="1">
    <citation type="submission" date="2014-09" db="EMBL/GenBank/DDBJ databases">
        <title>Genome sequence of Flavobacterium aquidurense RC62.</title>
        <authorList>
            <person name="Kim J.F."/>
            <person name="Kwak M.-J."/>
        </authorList>
    </citation>
    <scope>NUCLEOTIDE SEQUENCE [LARGE SCALE GENOMIC DNA]</scope>
    <source>
        <strain evidence="4 5">RC62</strain>
    </source>
</reference>
<sequence length="603" mass="65265">MKKTTLLILILATTKCISQIYFSPNASMYVKNEVLYVQQNINLDATSNLYLRNNSQLLQGSAGTSTNLGTGTLSVYQEGTSDNFDYNYWCSPVGNASATPGNENFGITMLSRPTNSTASTTATILVATNSNGTSNPLAIASKWIYKLINANNYSQWLFVGGATTLAPGEGFSMKGTSGTDAVDPEGTGVTNNPGSAQRYDFRGKPNDGNISITLGINNATLTGNPYPSALHLNAFLLDASNTATGGVAYFWQQDKTVNSHTLISYKGGYGSYSPVDLVSPGVYVPAFFSSYNADGSVNNTGSSSGIVINRQYSPIGQGFVISATANGTATFKNSHRIFMKEGSGSSQFERQTPKEKTVQKEDSAEAATEEVVEEVPHFKLNTIINNEFTRQLALAFVPQATDGIDIGIDALNMDDSVPNDVTFWLENGSYVIQGVNFDETKKIALTAKVATNTTFKFYIPEVVNFDNSQMIYLYDALDNSYHDIKNGTYEVAVAPGVYPDRFKITFKSEQTLGTGSQTSKKFFIIQDNANSKLKAENPNNLAIKSFKLYDVLGKAVLSKKDLGTDENFTFSTSGLSNGIYIAEFLTTNNERLTEKVVISNSGK</sequence>
<gene>
    <name evidence="4" type="ORF">RC62_3788</name>
</gene>
<feature type="compositionally biased region" description="Basic and acidic residues" evidence="2">
    <location>
        <begin position="351"/>
        <end position="361"/>
    </location>
</feature>